<dbReference type="InterPro" id="IPR036194">
    <property type="entry name" value="FlhD_sf"/>
</dbReference>
<evidence type="ECO:0000313" key="1">
    <source>
        <dbReference type="EMBL" id="OAI30252.1"/>
    </source>
</evidence>
<sequence length="92" mass="10440">MTEAIEAFNLKLLLFIRESMLDDQSSKLKILLGLDKETAQLISSISIDEVITLSKSGFLLFSPRIKCDEFRKILDSKEPDPKTLIEILNRNG</sequence>
<comment type="caution">
    <text evidence="1">The sequence shown here is derived from an EMBL/GenBank/DDBJ whole genome shotgun (WGS) entry which is preliminary data.</text>
</comment>
<name>A0A291IQT9_9GAMM</name>
<dbReference type="RefSeq" id="WP_064023741.1">
    <property type="nucleotide sequence ID" value="NZ_CP023670.1"/>
</dbReference>
<dbReference type="Gene3D" id="1.10.4000.10">
    <property type="entry name" value="Flagellar transcriptional activator FlhD"/>
    <property type="match status" value="1"/>
</dbReference>
<dbReference type="EMBL" id="LUUL01000009">
    <property type="protein sequence ID" value="OAI30252.1"/>
    <property type="molecule type" value="Genomic_DNA"/>
</dbReference>
<dbReference type="AlphaFoldDB" id="A0A291IQT9"/>
<reference evidence="1 2" key="1">
    <citation type="submission" date="2016-03" db="EMBL/GenBank/DDBJ databases">
        <authorList>
            <person name="Heylen K."/>
            <person name="De Vos P."/>
            <person name="Vekeman B."/>
        </authorList>
    </citation>
    <scope>NUCLEOTIDE SEQUENCE [LARGE SCALE GENOMIC DNA]</scope>
    <source>
        <strain evidence="1 2">R-49807</strain>
    </source>
</reference>
<keyword evidence="2" id="KW-1185">Reference proteome</keyword>
<dbReference type="KEGG" id="mko:MKLM6_4422"/>
<gene>
    <name evidence="1" type="ORF">A1356_21940</name>
</gene>
<proteinExistence type="predicted"/>
<protein>
    <submittedName>
        <fullName evidence="1">Uncharacterized protein</fullName>
    </submittedName>
</protein>
<dbReference type="Proteomes" id="UP000077734">
    <property type="component" value="Unassembled WGS sequence"/>
</dbReference>
<organism evidence="1 2">
    <name type="scientific">Methylomonas koyamae</name>
    <dbReference type="NCBI Taxonomy" id="702114"/>
    <lineage>
        <taxon>Bacteria</taxon>
        <taxon>Pseudomonadati</taxon>
        <taxon>Pseudomonadota</taxon>
        <taxon>Gammaproteobacteria</taxon>
        <taxon>Methylococcales</taxon>
        <taxon>Methylococcaceae</taxon>
        <taxon>Methylomonas</taxon>
    </lineage>
</organism>
<accession>A0A291IQT9</accession>
<evidence type="ECO:0000313" key="2">
    <source>
        <dbReference type="Proteomes" id="UP000077734"/>
    </source>
</evidence>
<dbReference type="SUPFAM" id="SSF63592">
    <property type="entry name" value="Flagellar transcriptional activator FlhD"/>
    <property type="match status" value="1"/>
</dbReference>